<evidence type="ECO:0000313" key="2">
    <source>
        <dbReference type="EMBL" id="MCV7025742.1"/>
    </source>
</evidence>
<sequence length="53" mass="6081">MAYLLLILVLGTLAYVGWRLTRVSSSRPRTRVIGPDDDPEFLRRLGQEDNPRP</sequence>
<feature type="region of interest" description="Disordered" evidence="1">
    <location>
        <begin position="26"/>
        <end position="53"/>
    </location>
</feature>
<protein>
    <submittedName>
        <fullName evidence="2">Uncharacterized protein</fullName>
    </submittedName>
</protein>
<dbReference type="EMBL" id="JACKTI010000055">
    <property type="protein sequence ID" value="MCV7025742.1"/>
    <property type="molecule type" value="Genomic_DNA"/>
</dbReference>
<dbReference type="AlphaFoldDB" id="A0AAW5SQ68"/>
<reference evidence="2" key="1">
    <citation type="submission" date="2020-07" db="EMBL/GenBank/DDBJ databases">
        <authorList>
            <person name="Pettersson B.M.F."/>
            <person name="Behra P.R.K."/>
            <person name="Ramesh M."/>
            <person name="Das S."/>
            <person name="Dasgupta S."/>
            <person name="Kirsebom L.A."/>
        </authorList>
    </citation>
    <scope>NUCLEOTIDE SEQUENCE</scope>
    <source>
        <strain evidence="2">DSM 44203</strain>
    </source>
</reference>
<evidence type="ECO:0000313" key="3">
    <source>
        <dbReference type="Proteomes" id="UP001207528"/>
    </source>
</evidence>
<name>A0AAW5SQ68_MYCNV</name>
<gene>
    <name evidence="2" type="ORF">H7I77_20700</name>
</gene>
<dbReference type="RefSeq" id="WP_165604411.1">
    <property type="nucleotide sequence ID" value="NZ_BCTA01000017.1"/>
</dbReference>
<proteinExistence type="predicted"/>
<accession>A0AAW5SQ68</accession>
<organism evidence="2 3">
    <name type="scientific">Mycolicibacterium novocastrense</name>
    <name type="common">Mycobacterium novocastrense</name>
    <dbReference type="NCBI Taxonomy" id="59813"/>
    <lineage>
        <taxon>Bacteria</taxon>
        <taxon>Bacillati</taxon>
        <taxon>Actinomycetota</taxon>
        <taxon>Actinomycetes</taxon>
        <taxon>Mycobacteriales</taxon>
        <taxon>Mycobacteriaceae</taxon>
        <taxon>Mycolicibacterium</taxon>
    </lineage>
</organism>
<reference evidence="2" key="2">
    <citation type="journal article" date="2022" name="BMC Genomics">
        <title>Comparative genome analysis of mycobacteria focusing on tRNA and non-coding RNA.</title>
        <authorList>
            <person name="Behra P.R.K."/>
            <person name="Pettersson B.M.F."/>
            <person name="Ramesh M."/>
            <person name="Das S."/>
            <person name="Dasgupta S."/>
            <person name="Kirsebom L.A."/>
        </authorList>
    </citation>
    <scope>NUCLEOTIDE SEQUENCE</scope>
    <source>
        <strain evidence="2">DSM 44203</strain>
    </source>
</reference>
<dbReference type="Proteomes" id="UP001207528">
    <property type="component" value="Unassembled WGS sequence"/>
</dbReference>
<feature type="compositionally biased region" description="Basic and acidic residues" evidence="1">
    <location>
        <begin position="40"/>
        <end position="53"/>
    </location>
</feature>
<evidence type="ECO:0000256" key="1">
    <source>
        <dbReference type="SAM" id="MobiDB-lite"/>
    </source>
</evidence>
<comment type="caution">
    <text evidence="2">The sequence shown here is derived from an EMBL/GenBank/DDBJ whole genome shotgun (WGS) entry which is preliminary data.</text>
</comment>